<evidence type="ECO:0000256" key="1">
    <source>
        <dbReference type="ARBA" id="ARBA00022475"/>
    </source>
</evidence>
<evidence type="ECO:0000259" key="8">
    <source>
        <dbReference type="Pfam" id="PF00535"/>
    </source>
</evidence>
<keyword evidence="6" id="KW-1133">Transmembrane helix</keyword>
<comment type="caution">
    <text evidence="9">The sequence shown here is derived from an EMBL/GenBank/DDBJ whole genome shotgun (WGS) entry which is preliminary data.</text>
</comment>
<feature type="non-terminal residue" evidence="9">
    <location>
        <position position="77"/>
    </location>
</feature>
<dbReference type="AlphaFoldDB" id="A0A8J6T317"/>
<evidence type="ECO:0000313" key="10">
    <source>
        <dbReference type="Proteomes" id="UP000650524"/>
    </source>
</evidence>
<dbReference type="PANTHER" id="PTHR48090">
    <property type="entry name" value="UNDECAPRENYL-PHOSPHATE 4-DEOXY-4-FORMAMIDO-L-ARABINOSE TRANSFERASE-RELATED"/>
    <property type="match status" value="1"/>
</dbReference>
<evidence type="ECO:0000256" key="6">
    <source>
        <dbReference type="ARBA" id="ARBA00022989"/>
    </source>
</evidence>
<keyword evidence="4" id="KW-0812">Transmembrane</keyword>
<gene>
    <name evidence="9" type="ORF">H8E19_00040</name>
</gene>
<sequence>MDNQQSTINNQQSTVSIVIPVFNEEENLEELLERCLNTCMKMEREFEIILIDDGSSDESRNMITKAAEQNPGKIVGL</sequence>
<dbReference type="GO" id="GO:0099621">
    <property type="term" value="F:undecaprenyl-phosphate 4-deoxy-4-formamido-L-arabinose transferase activity"/>
    <property type="evidence" value="ECO:0007669"/>
    <property type="project" value="TreeGrafter"/>
</dbReference>
<keyword evidence="7" id="KW-0472">Membrane</keyword>
<accession>A0A8J6T317</accession>
<evidence type="ECO:0000256" key="2">
    <source>
        <dbReference type="ARBA" id="ARBA00022676"/>
    </source>
</evidence>
<organism evidence="9 10">
    <name type="scientific">Candidatus Desulfacyla euxinica</name>
    <dbReference type="NCBI Taxonomy" id="2841693"/>
    <lineage>
        <taxon>Bacteria</taxon>
        <taxon>Deltaproteobacteria</taxon>
        <taxon>Candidatus Desulfacyla</taxon>
    </lineage>
</organism>
<name>A0A8J6T317_9DELT</name>
<dbReference type="Pfam" id="PF00535">
    <property type="entry name" value="Glycos_transf_2"/>
    <property type="match status" value="1"/>
</dbReference>
<evidence type="ECO:0000256" key="7">
    <source>
        <dbReference type="ARBA" id="ARBA00023136"/>
    </source>
</evidence>
<dbReference type="GO" id="GO:0005886">
    <property type="term" value="C:plasma membrane"/>
    <property type="evidence" value="ECO:0007669"/>
    <property type="project" value="TreeGrafter"/>
</dbReference>
<keyword evidence="1" id="KW-1003">Cell membrane</keyword>
<protein>
    <submittedName>
        <fullName evidence="9">Glycosyltransferase</fullName>
    </submittedName>
</protein>
<evidence type="ECO:0000256" key="5">
    <source>
        <dbReference type="ARBA" id="ARBA00022985"/>
    </source>
</evidence>
<keyword evidence="2" id="KW-0328">Glycosyltransferase</keyword>
<dbReference type="InterPro" id="IPR050256">
    <property type="entry name" value="Glycosyltransferase_2"/>
</dbReference>
<dbReference type="InterPro" id="IPR029044">
    <property type="entry name" value="Nucleotide-diphossugar_trans"/>
</dbReference>
<proteinExistence type="predicted"/>
<evidence type="ECO:0000313" key="9">
    <source>
        <dbReference type="EMBL" id="MBC8175762.1"/>
    </source>
</evidence>
<evidence type="ECO:0000256" key="3">
    <source>
        <dbReference type="ARBA" id="ARBA00022679"/>
    </source>
</evidence>
<feature type="domain" description="Glycosyltransferase 2-like" evidence="8">
    <location>
        <begin position="16"/>
        <end position="73"/>
    </location>
</feature>
<reference evidence="9 10" key="1">
    <citation type="submission" date="2020-08" db="EMBL/GenBank/DDBJ databases">
        <title>Bridging the membrane lipid divide: bacteria of the FCB group superphylum have the potential to synthesize archaeal ether lipids.</title>
        <authorList>
            <person name="Villanueva L."/>
            <person name="Von Meijenfeldt F.A.B."/>
            <person name="Westbye A.B."/>
            <person name="Yadav S."/>
            <person name="Hopmans E.C."/>
            <person name="Dutilh B.E."/>
            <person name="Sinninghe Damste J.S."/>
        </authorList>
    </citation>
    <scope>NUCLEOTIDE SEQUENCE [LARGE SCALE GENOMIC DNA]</scope>
    <source>
        <strain evidence="9">NIOZ-UU27</strain>
    </source>
</reference>
<dbReference type="InterPro" id="IPR001173">
    <property type="entry name" value="Glyco_trans_2-like"/>
</dbReference>
<evidence type="ECO:0000256" key="4">
    <source>
        <dbReference type="ARBA" id="ARBA00022692"/>
    </source>
</evidence>
<keyword evidence="3" id="KW-0808">Transferase</keyword>
<dbReference type="EMBL" id="JACNJD010000003">
    <property type="protein sequence ID" value="MBC8175762.1"/>
    <property type="molecule type" value="Genomic_DNA"/>
</dbReference>
<dbReference type="Proteomes" id="UP000650524">
    <property type="component" value="Unassembled WGS sequence"/>
</dbReference>
<dbReference type="Gene3D" id="3.90.550.10">
    <property type="entry name" value="Spore Coat Polysaccharide Biosynthesis Protein SpsA, Chain A"/>
    <property type="match status" value="1"/>
</dbReference>
<keyword evidence="5" id="KW-0448">Lipopolysaccharide biosynthesis</keyword>
<dbReference type="SUPFAM" id="SSF53448">
    <property type="entry name" value="Nucleotide-diphospho-sugar transferases"/>
    <property type="match status" value="1"/>
</dbReference>
<dbReference type="PANTHER" id="PTHR48090:SF3">
    <property type="entry name" value="UNDECAPRENYL-PHOSPHATE 4-DEOXY-4-FORMAMIDO-L-ARABINOSE TRANSFERASE"/>
    <property type="match status" value="1"/>
</dbReference>
<dbReference type="GO" id="GO:0009103">
    <property type="term" value="P:lipopolysaccharide biosynthetic process"/>
    <property type="evidence" value="ECO:0007669"/>
    <property type="project" value="UniProtKB-KW"/>
</dbReference>